<evidence type="ECO:0000256" key="2">
    <source>
        <dbReference type="ARBA" id="ARBA00022833"/>
    </source>
</evidence>
<dbReference type="CDD" id="cd00498">
    <property type="entry name" value="Hsp33"/>
    <property type="match status" value="1"/>
</dbReference>
<keyword evidence="5 6" id="KW-0676">Redox-active center</keyword>
<evidence type="ECO:0000256" key="4">
    <source>
        <dbReference type="ARBA" id="ARBA00023186"/>
    </source>
</evidence>
<dbReference type="Gene3D" id="3.90.1280.10">
    <property type="entry name" value="HSP33 redox switch-like"/>
    <property type="match status" value="1"/>
</dbReference>
<dbReference type="Gene3D" id="3.55.30.10">
    <property type="entry name" value="Hsp33 domain"/>
    <property type="match status" value="1"/>
</dbReference>
<dbReference type="Pfam" id="PF01430">
    <property type="entry name" value="HSP33"/>
    <property type="match status" value="1"/>
</dbReference>
<comment type="PTM">
    <text evidence="6">Under oxidizing conditions two disulfide bonds are formed involving the reactive cysteines. Under reducing conditions zinc is bound to the reactive cysteines and the protein is inactive.</text>
</comment>
<organism evidence="7 8">
    <name type="scientific">Liquorilactobacillus mali KCTC 3596 = DSM 20444</name>
    <dbReference type="NCBI Taxonomy" id="1046596"/>
    <lineage>
        <taxon>Bacteria</taxon>
        <taxon>Bacillati</taxon>
        <taxon>Bacillota</taxon>
        <taxon>Bacilli</taxon>
        <taxon>Lactobacillales</taxon>
        <taxon>Lactobacillaceae</taxon>
        <taxon>Liquorilactobacillus</taxon>
    </lineage>
</organism>
<comment type="function">
    <text evidence="6">Redox regulated molecular chaperone. Protects both thermally unfolding and oxidatively damaged proteins from irreversible aggregation. Plays an important role in the bacterial defense system toward oxidative stress.</text>
</comment>
<name>A0A0R2DY87_9LACO</name>
<dbReference type="GO" id="GO:0042026">
    <property type="term" value="P:protein refolding"/>
    <property type="evidence" value="ECO:0007669"/>
    <property type="project" value="TreeGrafter"/>
</dbReference>
<dbReference type="GO" id="GO:0044183">
    <property type="term" value="F:protein folding chaperone"/>
    <property type="evidence" value="ECO:0007669"/>
    <property type="project" value="TreeGrafter"/>
</dbReference>
<comment type="subcellular location">
    <subcellularLocation>
        <location evidence="6">Cytoplasm</location>
    </subcellularLocation>
</comment>
<dbReference type="PANTHER" id="PTHR30111:SF1">
    <property type="entry name" value="33 KDA CHAPERONIN"/>
    <property type="match status" value="1"/>
</dbReference>
<keyword evidence="2 6" id="KW-0862">Zinc</keyword>
<feature type="disulfide bond" description="Redox-active" evidence="6">
    <location>
        <begin position="270"/>
        <end position="272"/>
    </location>
</feature>
<dbReference type="SUPFAM" id="SSF64397">
    <property type="entry name" value="Hsp33 domain"/>
    <property type="match status" value="1"/>
</dbReference>
<keyword evidence="8" id="KW-1185">Reference proteome</keyword>
<keyword evidence="1 6" id="KW-0963">Cytoplasm</keyword>
<accession>A0A0R2DY87</accession>
<evidence type="ECO:0000256" key="5">
    <source>
        <dbReference type="ARBA" id="ARBA00023284"/>
    </source>
</evidence>
<dbReference type="PATRIC" id="fig|1046596.6.peg.1818"/>
<gene>
    <name evidence="6" type="primary">hslO</name>
    <name evidence="7" type="ORF">FD00_GL001728</name>
</gene>
<dbReference type="GO" id="GO:0051082">
    <property type="term" value="F:unfolded protein binding"/>
    <property type="evidence" value="ECO:0007669"/>
    <property type="project" value="UniProtKB-UniRule"/>
</dbReference>
<dbReference type="Proteomes" id="UP000050898">
    <property type="component" value="Unassembled WGS sequence"/>
</dbReference>
<protein>
    <recommendedName>
        <fullName evidence="6">33 kDa chaperonin</fullName>
    </recommendedName>
    <alternativeName>
        <fullName evidence="6">Heat shock protein 33 homolog</fullName>
        <shortName evidence="6">HSP33</shortName>
    </alternativeName>
</protein>
<dbReference type="PANTHER" id="PTHR30111">
    <property type="entry name" value="33 KDA CHAPERONIN"/>
    <property type="match status" value="1"/>
</dbReference>
<dbReference type="PIRSF" id="PIRSF005261">
    <property type="entry name" value="Heat_shock_Hsp33"/>
    <property type="match status" value="1"/>
</dbReference>
<dbReference type="NCBIfam" id="NF001033">
    <property type="entry name" value="PRK00114.1"/>
    <property type="match status" value="1"/>
</dbReference>
<proteinExistence type="inferred from homology"/>
<dbReference type="AlphaFoldDB" id="A0A0R2DY87"/>
<dbReference type="SUPFAM" id="SSF118352">
    <property type="entry name" value="HSP33 redox switch-like"/>
    <property type="match status" value="1"/>
</dbReference>
<dbReference type="InterPro" id="IPR016153">
    <property type="entry name" value="Heat_shock_Hsp33_N"/>
</dbReference>
<dbReference type="GO" id="GO:0005737">
    <property type="term" value="C:cytoplasm"/>
    <property type="evidence" value="ECO:0007669"/>
    <property type="project" value="UniProtKB-SubCell"/>
</dbReference>
<comment type="caution">
    <text evidence="7">The sequence shown here is derived from an EMBL/GenBank/DDBJ whole genome shotgun (WGS) entry which is preliminary data.</text>
</comment>
<dbReference type="InterPro" id="IPR000397">
    <property type="entry name" value="Heat_shock_Hsp33"/>
</dbReference>
<evidence type="ECO:0000313" key="8">
    <source>
        <dbReference type="Proteomes" id="UP000050898"/>
    </source>
</evidence>
<dbReference type="InterPro" id="IPR016154">
    <property type="entry name" value="Heat_shock_Hsp33_C"/>
</dbReference>
<feature type="disulfide bond" description="Redox-active" evidence="6">
    <location>
        <begin position="303"/>
        <end position="306"/>
    </location>
</feature>
<comment type="similarity">
    <text evidence="6">Belongs to the HSP33 family.</text>
</comment>
<reference evidence="7 8" key="1">
    <citation type="journal article" date="2015" name="Genome Announc.">
        <title>Expanding the biotechnology potential of lactobacilli through comparative genomics of 213 strains and associated genera.</title>
        <authorList>
            <person name="Sun Z."/>
            <person name="Harris H.M."/>
            <person name="McCann A."/>
            <person name="Guo C."/>
            <person name="Argimon S."/>
            <person name="Zhang W."/>
            <person name="Yang X."/>
            <person name="Jeffery I.B."/>
            <person name="Cooney J.C."/>
            <person name="Kagawa T.F."/>
            <person name="Liu W."/>
            <person name="Song Y."/>
            <person name="Salvetti E."/>
            <person name="Wrobel A."/>
            <person name="Rasinkangas P."/>
            <person name="Parkhill J."/>
            <person name="Rea M.C."/>
            <person name="O'Sullivan O."/>
            <person name="Ritari J."/>
            <person name="Douillard F.P."/>
            <person name="Paul Ross R."/>
            <person name="Yang R."/>
            <person name="Briner A.E."/>
            <person name="Felis G.E."/>
            <person name="de Vos W.M."/>
            <person name="Barrangou R."/>
            <person name="Klaenhammer T.R."/>
            <person name="Caufield P.W."/>
            <person name="Cui Y."/>
            <person name="Zhang H."/>
            <person name="O'Toole P.W."/>
        </authorList>
    </citation>
    <scope>NUCLEOTIDE SEQUENCE [LARGE SCALE GENOMIC DNA]</scope>
    <source>
        <strain evidence="7 8">DSM 20444</strain>
    </source>
</reference>
<evidence type="ECO:0000313" key="7">
    <source>
        <dbReference type="EMBL" id="KRN08846.1"/>
    </source>
</evidence>
<keyword evidence="3 6" id="KW-1015">Disulfide bond</keyword>
<dbReference type="HAMAP" id="MF_00117">
    <property type="entry name" value="HslO"/>
    <property type="match status" value="1"/>
</dbReference>
<evidence type="ECO:0000256" key="1">
    <source>
        <dbReference type="ARBA" id="ARBA00022490"/>
    </source>
</evidence>
<evidence type="ECO:0000256" key="6">
    <source>
        <dbReference type="HAMAP-Rule" id="MF_00117"/>
    </source>
</evidence>
<evidence type="ECO:0000256" key="3">
    <source>
        <dbReference type="ARBA" id="ARBA00023157"/>
    </source>
</evidence>
<sequence>MVFHLKTDDFVLKSSVFYCYYGTNTIFEEKKSMADYLIKALAFNGQLRIYAVNSTETVREAQKIHDSWSAATAAFGRAITATSLLSQSLLKGDNKMTVKIMGNGPTGTIVIDGTATGNLKGYLQNPHVNLPLNDKQKIDVKGAVGSSGLLQITKDLGLKTPFTGQVPLVSGELGEDFTYYMAKSEQIPSSIGVSVFVNKDNSVRTAGGFMVQVMPGASEEVLTKIELQIANLPAISVMMANKITPEEMIYRICGREHTQILDKVEIGYRCDCSKERFAKALASISSVDLKLMIEEDHGAEAVCHFCKKRYTFTEIELRKLLNDIQK</sequence>
<dbReference type="EMBL" id="AYYH01000045">
    <property type="protein sequence ID" value="KRN08846.1"/>
    <property type="molecule type" value="Genomic_DNA"/>
</dbReference>
<keyword evidence="4 6" id="KW-0143">Chaperone</keyword>